<dbReference type="CDD" id="cd00018">
    <property type="entry name" value="AP2"/>
    <property type="match status" value="1"/>
</dbReference>
<evidence type="ECO:0000256" key="7">
    <source>
        <dbReference type="ARBA" id="ARBA00023242"/>
    </source>
</evidence>
<dbReference type="PROSITE" id="PS51032">
    <property type="entry name" value="AP2_ERF"/>
    <property type="match status" value="1"/>
</dbReference>
<dbReference type="GO" id="GO:0003677">
    <property type="term" value="F:DNA binding"/>
    <property type="evidence" value="ECO:0007669"/>
    <property type="project" value="UniProtKB-KW"/>
</dbReference>
<name>A0A9E8Z094_NOTNI</name>
<accession>A0A9E8Z094</accession>
<dbReference type="FunFam" id="3.30.730.10:FF:000001">
    <property type="entry name" value="Ethylene-responsive transcription factor 2"/>
    <property type="match status" value="1"/>
</dbReference>
<evidence type="ECO:0000256" key="8">
    <source>
        <dbReference type="SAM" id="MobiDB-lite"/>
    </source>
</evidence>
<feature type="region of interest" description="Disordered" evidence="8">
    <location>
        <begin position="110"/>
        <end position="131"/>
    </location>
</feature>
<evidence type="ECO:0000256" key="2">
    <source>
        <dbReference type="ARBA" id="ARBA00022745"/>
    </source>
</evidence>
<sequence>MHRKVMAPKDKTRGGLKVKGGGGGVGDEVHYRGVRRRPWGRYAAEIRDPTKKTRVWLGTFDTAEEAASAYDRAAREFRGSKAKTNFPSPMNVMDTEIGCGFFNNFKNDNDAAKSNDNNRSPSQSSTVVSSNREAYSPAVMVDSSPLNLNLGGGFGSVAARYPLQKQRIHVSPTNGVFPAANHMFYFDSFVRPELVNPGCADFKASKGGGLQSDSDSSSIVDLNQEDPKPRNKHFDFDLNLLPKPDSP</sequence>
<feature type="compositionally biased region" description="Basic and acidic residues" evidence="8">
    <location>
        <begin position="225"/>
        <end position="236"/>
    </location>
</feature>
<evidence type="ECO:0000256" key="3">
    <source>
        <dbReference type="ARBA" id="ARBA00022821"/>
    </source>
</evidence>
<evidence type="ECO:0000313" key="10">
    <source>
        <dbReference type="EMBL" id="WAK85978.1"/>
    </source>
</evidence>
<keyword evidence="7" id="KW-0539">Nucleus</keyword>
<keyword evidence="3" id="KW-0611">Plant defense</keyword>
<feature type="region of interest" description="Disordered" evidence="8">
    <location>
        <begin position="1"/>
        <end position="29"/>
    </location>
</feature>
<dbReference type="PRINTS" id="PR00367">
    <property type="entry name" value="ETHRSPELEMNT"/>
</dbReference>
<evidence type="ECO:0000256" key="6">
    <source>
        <dbReference type="ARBA" id="ARBA00023163"/>
    </source>
</evidence>
<evidence type="ECO:0000256" key="1">
    <source>
        <dbReference type="ARBA" id="ARBA00004123"/>
    </source>
</evidence>
<comment type="subcellular location">
    <subcellularLocation>
        <location evidence="1">Nucleus</location>
    </subcellularLocation>
</comment>
<dbReference type="PANTHER" id="PTHR31677:SF228">
    <property type="entry name" value="ETHYLENE-RESPONSIVE TRANSCRIPTION FACTOR 10-RELATED"/>
    <property type="match status" value="1"/>
</dbReference>
<dbReference type="InterPro" id="IPR001471">
    <property type="entry name" value="AP2/ERF_dom"/>
</dbReference>
<dbReference type="SMART" id="SM00380">
    <property type="entry name" value="AP2"/>
    <property type="match status" value="1"/>
</dbReference>
<feature type="region of interest" description="Disordered" evidence="8">
    <location>
        <begin position="205"/>
        <end position="247"/>
    </location>
</feature>
<evidence type="ECO:0000259" key="9">
    <source>
        <dbReference type="PROSITE" id="PS51032"/>
    </source>
</evidence>
<reference evidence="10" key="1">
    <citation type="submission" date="2022-08" db="EMBL/GenBank/DDBJ databases">
        <title>Phylogenomics of transcriptionally active AP2/ERF and bHLH transcription factors and their promoter regions regulating camptothecin biosynthesis in Nothapodytes nimmoniana.</title>
        <authorList>
            <person name="Godbole R.C."/>
            <person name="Pable A.A."/>
            <person name="Singh S."/>
            <person name="Barvkar V.T."/>
        </authorList>
    </citation>
    <scope>NUCLEOTIDE SEQUENCE</scope>
</reference>
<dbReference type="Gene3D" id="3.30.730.10">
    <property type="entry name" value="AP2/ERF domain"/>
    <property type="match status" value="1"/>
</dbReference>
<proteinExistence type="evidence at transcript level"/>
<dbReference type="AlphaFoldDB" id="A0A9E8Z094"/>
<feature type="compositionally biased region" description="Low complexity" evidence="8">
    <location>
        <begin position="114"/>
        <end position="130"/>
    </location>
</feature>
<dbReference type="InterPro" id="IPR036955">
    <property type="entry name" value="AP2/ERF_dom_sf"/>
</dbReference>
<keyword evidence="5" id="KW-0238">DNA-binding</keyword>
<protein>
    <submittedName>
        <fullName evidence="10">Transcription factor ERF17</fullName>
    </submittedName>
</protein>
<dbReference type="GO" id="GO:0005634">
    <property type="term" value="C:nucleus"/>
    <property type="evidence" value="ECO:0007669"/>
    <property type="project" value="UniProtKB-SubCell"/>
</dbReference>
<feature type="domain" description="AP2/ERF" evidence="9">
    <location>
        <begin position="30"/>
        <end position="87"/>
    </location>
</feature>
<organism evidence="10">
    <name type="scientific">Nothapodytes nimmoniana</name>
    <name type="common">Nothapodytes foetida</name>
    <dbReference type="NCBI Taxonomy" id="159386"/>
    <lineage>
        <taxon>Eukaryota</taxon>
        <taxon>Viridiplantae</taxon>
        <taxon>Streptophyta</taxon>
        <taxon>Embryophyta</taxon>
        <taxon>Tracheophyta</taxon>
        <taxon>Spermatophyta</taxon>
        <taxon>Magnoliopsida</taxon>
        <taxon>eudicotyledons</taxon>
        <taxon>Gunneridae</taxon>
        <taxon>Pentapetalae</taxon>
        <taxon>asterids</taxon>
        <taxon>lamiids</taxon>
        <taxon>Icacinales</taxon>
        <taxon>Icacinaceae</taxon>
        <taxon>Nothapodytes</taxon>
    </lineage>
</organism>
<dbReference type="InterPro" id="IPR016177">
    <property type="entry name" value="DNA-bd_dom_sf"/>
</dbReference>
<dbReference type="GO" id="GO:0003700">
    <property type="term" value="F:DNA-binding transcription factor activity"/>
    <property type="evidence" value="ECO:0007669"/>
    <property type="project" value="InterPro"/>
</dbReference>
<dbReference type="GO" id="GO:0009873">
    <property type="term" value="P:ethylene-activated signaling pathway"/>
    <property type="evidence" value="ECO:0007669"/>
    <property type="project" value="UniProtKB-KW"/>
</dbReference>
<evidence type="ECO:0000256" key="5">
    <source>
        <dbReference type="ARBA" id="ARBA00023125"/>
    </source>
</evidence>
<dbReference type="SUPFAM" id="SSF54171">
    <property type="entry name" value="DNA-binding domain"/>
    <property type="match status" value="1"/>
</dbReference>
<dbReference type="PANTHER" id="PTHR31677">
    <property type="entry name" value="AP2 DOMAIN CLASS TRANSCRIPTION FACTOR"/>
    <property type="match status" value="1"/>
</dbReference>
<feature type="compositionally biased region" description="Gly residues" evidence="8">
    <location>
        <begin position="17"/>
        <end position="26"/>
    </location>
</feature>
<evidence type="ECO:0000256" key="4">
    <source>
        <dbReference type="ARBA" id="ARBA00023015"/>
    </source>
</evidence>
<keyword evidence="2" id="KW-0936">Ethylene signaling pathway</keyword>
<dbReference type="EMBL" id="OP311450">
    <property type="protein sequence ID" value="WAK85978.1"/>
    <property type="molecule type" value="mRNA"/>
</dbReference>
<dbReference type="Pfam" id="PF00847">
    <property type="entry name" value="AP2"/>
    <property type="match status" value="1"/>
</dbReference>
<keyword evidence="6" id="KW-0804">Transcription</keyword>
<dbReference type="GO" id="GO:0006952">
    <property type="term" value="P:defense response"/>
    <property type="evidence" value="ECO:0007669"/>
    <property type="project" value="UniProtKB-KW"/>
</dbReference>
<keyword evidence="4" id="KW-0805">Transcription regulation</keyword>